<dbReference type="InterPro" id="IPR020850">
    <property type="entry name" value="GED_dom"/>
</dbReference>
<evidence type="ECO:0000256" key="6">
    <source>
        <dbReference type="SAM" id="MobiDB-lite"/>
    </source>
</evidence>
<dbReference type="SMART" id="SM00302">
    <property type="entry name" value="GED"/>
    <property type="match status" value="1"/>
</dbReference>
<dbReference type="GO" id="GO:0005886">
    <property type="term" value="C:plasma membrane"/>
    <property type="evidence" value="ECO:0007669"/>
    <property type="project" value="TreeGrafter"/>
</dbReference>
<dbReference type="AlphaFoldDB" id="A0AAX6P2W2"/>
<dbReference type="Pfam" id="PF00350">
    <property type="entry name" value="Dynamin_N"/>
    <property type="match status" value="1"/>
</dbReference>
<evidence type="ECO:0000256" key="3">
    <source>
        <dbReference type="ARBA" id="ARBA00022741"/>
    </source>
</evidence>
<comment type="subcellular location">
    <subcellularLocation>
        <location evidence="1">Cytoplasm</location>
    </subcellularLocation>
</comment>
<dbReference type="Gene3D" id="3.40.50.300">
    <property type="entry name" value="P-loop containing nucleotide triphosphate hydrolases"/>
    <property type="match status" value="1"/>
</dbReference>
<dbReference type="RefSeq" id="XP_004842407.1">
    <property type="nucleotide sequence ID" value="XM_004842350.3"/>
</dbReference>
<evidence type="ECO:0000259" key="8">
    <source>
        <dbReference type="PROSITE" id="PS51718"/>
    </source>
</evidence>
<feature type="domain" description="Dynamin-type G" evidence="8">
    <location>
        <begin position="66"/>
        <end position="339"/>
    </location>
</feature>
<protein>
    <submittedName>
        <fullName evidence="10">Interferon-induced GTP-binding protein Mx2-like</fullName>
    </submittedName>
</protein>
<dbReference type="GO" id="GO:0016185">
    <property type="term" value="P:synaptic vesicle budding from presynaptic endocytic zone membrane"/>
    <property type="evidence" value="ECO:0007669"/>
    <property type="project" value="TreeGrafter"/>
</dbReference>
<evidence type="ECO:0000256" key="5">
    <source>
        <dbReference type="RuleBase" id="RU003932"/>
    </source>
</evidence>
<dbReference type="GO" id="GO:0005525">
    <property type="term" value="F:GTP binding"/>
    <property type="evidence" value="ECO:0007669"/>
    <property type="project" value="UniProtKB-KW"/>
</dbReference>
<dbReference type="InterPro" id="IPR045063">
    <property type="entry name" value="Dynamin_N"/>
</dbReference>
<keyword evidence="9" id="KW-1185">Reference proteome</keyword>
<comment type="similarity">
    <text evidence="5">Belongs to the TRAFAC class dynamin-like GTPase superfamily. Dynamin/Fzo/YdjA family.</text>
</comment>
<dbReference type="Gene3D" id="1.20.120.1240">
    <property type="entry name" value="Dynamin, middle domain"/>
    <property type="match status" value="1"/>
</dbReference>
<evidence type="ECO:0000256" key="1">
    <source>
        <dbReference type="ARBA" id="ARBA00004496"/>
    </source>
</evidence>
<sequence>MDHSLGKARRDSAAPSNHLLLNGGANQAEKAQALVPENNLCRQYEEKVRPCIDLIDSLRALGVEQDLALPAIAVIGDQSSGKSSVLEALSGVALPRGSGIVTRCPLVLKLKKLKQDEEWRGKVSYMGIEEGISDAFKVEEEINRAQNFIAGDGLAIKDELISLEISSPSVPDLTLIDLPGITRVAVGNQPADIGRQIKRLIMKYIEKSETINLVVVPSNVDIATTEALCMAQEVDPEGDRTIGVLTKPDLVDRGTEDKVVDVVKNLVCHLKKGYMIVKCRGQQDIQERLSLAEALQKEQAFFEDHPHFRVLLEDGKATVPCLAERLSAELITHICKSLPLLENQIKERHQEITEELQNYGPDIPQDENEKTIFLIEKINAFNQDIIALVQGEENVGTDGTRLFAKLRHQFTSWSSVIENHFRKGYDGLQSEVWKFENQHRGRELPGFVNYRTFEKIIKKQLQALEEPAVEMLHKVTEMVWKALTDVSEKNFTEFFNLHRTTKNKIEDIRSSQEEEAEKAIRVHFRMEQIIYCQDQAYRGALKKVREEGAEEEEMNKVSRSSWNASIGEILQHLNAYRQEVHNRISTHIPLIIQYYILQMFGQQLQNTMLQLLQDKDACAWLLKERSDTSEKRKFLKERLARLGQARRELAKFPG</sequence>
<dbReference type="GO" id="GO:0031623">
    <property type="term" value="P:receptor internalization"/>
    <property type="evidence" value="ECO:0007669"/>
    <property type="project" value="TreeGrafter"/>
</dbReference>
<dbReference type="InterPro" id="IPR019762">
    <property type="entry name" value="Dynamin_GTPase_CS"/>
</dbReference>
<keyword evidence="4 5" id="KW-0342">GTP-binding</keyword>
<dbReference type="PANTHER" id="PTHR11566">
    <property type="entry name" value="DYNAMIN"/>
    <property type="match status" value="1"/>
</dbReference>
<dbReference type="GO" id="GO:0005737">
    <property type="term" value="C:cytoplasm"/>
    <property type="evidence" value="ECO:0007669"/>
    <property type="project" value="UniProtKB-SubCell"/>
</dbReference>
<evidence type="ECO:0000313" key="10">
    <source>
        <dbReference type="RefSeq" id="XP_004842407.1"/>
    </source>
</evidence>
<name>A0AAX6P2W2_HETGA</name>
<dbReference type="InterPro" id="IPR030381">
    <property type="entry name" value="G_DYNAMIN_dom"/>
</dbReference>
<accession>A0AAX6P2W2</accession>
<proteinExistence type="inferred from homology"/>
<dbReference type="InterPro" id="IPR003130">
    <property type="entry name" value="GED"/>
</dbReference>
<evidence type="ECO:0000256" key="4">
    <source>
        <dbReference type="ARBA" id="ARBA00023134"/>
    </source>
</evidence>
<dbReference type="PROSITE" id="PS51718">
    <property type="entry name" value="G_DYNAMIN_2"/>
    <property type="match status" value="1"/>
</dbReference>
<dbReference type="Proteomes" id="UP000694906">
    <property type="component" value="Unplaced"/>
</dbReference>
<gene>
    <name evidence="10" type="primary">LOC101708858</name>
</gene>
<dbReference type="PROSITE" id="PS00410">
    <property type="entry name" value="G_DYNAMIN_1"/>
    <property type="match status" value="1"/>
</dbReference>
<dbReference type="GO" id="GO:0051607">
    <property type="term" value="P:defense response to virus"/>
    <property type="evidence" value="ECO:0007669"/>
    <property type="project" value="TreeGrafter"/>
</dbReference>
<dbReference type="GO" id="GO:0098793">
    <property type="term" value="C:presynapse"/>
    <property type="evidence" value="ECO:0007669"/>
    <property type="project" value="GOC"/>
</dbReference>
<dbReference type="Pfam" id="PF02212">
    <property type="entry name" value="GED"/>
    <property type="match status" value="1"/>
</dbReference>
<reference evidence="10" key="1">
    <citation type="submission" date="2025-08" db="UniProtKB">
        <authorList>
            <consortium name="RefSeq"/>
        </authorList>
    </citation>
    <scope>IDENTIFICATION</scope>
</reference>
<dbReference type="GO" id="GO:0005874">
    <property type="term" value="C:microtubule"/>
    <property type="evidence" value="ECO:0007669"/>
    <property type="project" value="TreeGrafter"/>
</dbReference>
<dbReference type="PROSITE" id="PS51388">
    <property type="entry name" value="GED"/>
    <property type="match status" value="1"/>
</dbReference>
<feature type="domain" description="GED" evidence="7">
    <location>
        <begin position="566"/>
        <end position="654"/>
    </location>
</feature>
<evidence type="ECO:0000313" key="9">
    <source>
        <dbReference type="Proteomes" id="UP000694906"/>
    </source>
</evidence>
<evidence type="ECO:0000256" key="2">
    <source>
        <dbReference type="ARBA" id="ARBA00022490"/>
    </source>
</evidence>
<feature type="region of interest" description="Disordered" evidence="6">
    <location>
        <begin position="1"/>
        <end position="20"/>
    </location>
</feature>
<dbReference type="GO" id="GO:0003924">
    <property type="term" value="F:GTPase activity"/>
    <property type="evidence" value="ECO:0007669"/>
    <property type="project" value="InterPro"/>
</dbReference>
<dbReference type="FunFam" id="1.20.120.1240:FF:000007">
    <property type="entry name" value="Interferon-induced GTP-binding protein Mx1"/>
    <property type="match status" value="1"/>
</dbReference>
<dbReference type="GO" id="GO:0005634">
    <property type="term" value="C:nucleus"/>
    <property type="evidence" value="ECO:0007669"/>
    <property type="project" value="TreeGrafter"/>
</dbReference>
<dbReference type="InterPro" id="IPR000375">
    <property type="entry name" value="Dynamin_stalk"/>
</dbReference>
<dbReference type="SUPFAM" id="SSF52540">
    <property type="entry name" value="P-loop containing nucleoside triphosphate hydrolases"/>
    <property type="match status" value="1"/>
</dbReference>
<dbReference type="Pfam" id="PF01031">
    <property type="entry name" value="Dynamin_M"/>
    <property type="match status" value="1"/>
</dbReference>
<dbReference type="GO" id="GO:0008017">
    <property type="term" value="F:microtubule binding"/>
    <property type="evidence" value="ECO:0007669"/>
    <property type="project" value="TreeGrafter"/>
</dbReference>
<dbReference type="InterPro" id="IPR027417">
    <property type="entry name" value="P-loop_NTPase"/>
</dbReference>
<keyword evidence="2" id="KW-0963">Cytoplasm</keyword>
<dbReference type="CDD" id="cd08771">
    <property type="entry name" value="DLP_1"/>
    <property type="match status" value="1"/>
</dbReference>
<dbReference type="GeneID" id="101708858"/>
<dbReference type="InterPro" id="IPR022812">
    <property type="entry name" value="Dynamin"/>
</dbReference>
<dbReference type="SMART" id="SM00053">
    <property type="entry name" value="DYNc"/>
    <property type="match status" value="1"/>
</dbReference>
<feature type="compositionally biased region" description="Basic and acidic residues" evidence="6">
    <location>
        <begin position="1"/>
        <end position="12"/>
    </location>
</feature>
<evidence type="ECO:0000259" key="7">
    <source>
        <dbReference type="PROSITE" id="PS51388"/>
    </source>
</evidence>
<dbReference type="FunFam" id="3.40.50.300:FF:000621">
    <property type="entry name" value="Interferon-induced GTP-binding protein Mx1"/>
    <property type="match status" value="1"/>
</dbReference>
<dbReference type="PRINTS" id="PR00195">
    <property type="entry name" value="DYNAMIN"/>
</dbReference>
<dbReference type="InterPro" id="IPR001401">
    <property type="entry name" value="Dynamin_GTPase"/>
</dbReference>
<organism evidence="9 10">
    <name type="scientific">Heterocephalus glaber</name>
    <name type="common">Naked mole rat</name>
    <dbReference type="NCBI Taxonomy" id="10181"/>
    <lineage>
        <taxon>Eukaryota</taxon>
        <taxon>Metazoa</taxon>
        <taxon>Chordata</taxon>
        <taxon>Craniata</taxon>
        <taxon>Vertebrata</taxon>
        <taxon>Euteleostomi</taxon>
        <taxon>Mammalia</taxon>
        <taxon>Eutheria</taxon>
        <taxon>Euarchontoglires</taxon>
        <taxon>Glires</taxon>
        <taxon>Rodentia</taxon>
        <taxon>Hystricomorpha</taxon>
        <taxon>Bathyergidae</taxon>
        <taxon>Heterocephalus</taxon>
    </lineage>
</organism>
<dbReference type="KEGG" id="hgl:101708858"/>
<keyword evidence="3 5" id="KW-0547">Nucleotide-binding</keyword>
<dbReference type="PANTHER" id="PTHR11566:SF217">
    <property type="entry name" value="INTERFERON-INDUCED GTP-BINDING PROTEIN MX1"/>
    <property type="match status" value="1"/>
</dbReference>